<dbReference type="Pfam" id="PF00433">
    <property type="entry name" value="Pkinase_C"/>
    <property type="match status" value="1"/>
</dbReference>
<dbReference type="FunFam" id="3.30.200.20:FF:000587">
    <property type="entry name" value="Non-specific serine/threonine protein kinase"/>
    <property type="match status" value="1"/>
</dbReference>
<feature type="binding site" evidence="7">
    <location>
        <position position="68"/>
    </location>
    <ligand>
        <name>ATP</name>
        <dbReference type="ChEBI" id="CHEBI:30616"/>
    </ligand>
</feature>
<dbReference type="InterPro" id="IPR000719">
    <property type="entry name" value="Prot_kinase_dom"/>
</dbReference>
<organism evidence="12 13">
    <name type="scientific">Neogobius melanostomus</name>
    <name type="common">round goby</name>
    <dbReference type="NCBI Taxonomy" id="47308"/>
    <lineage>
        <taxon>Eukaryota</taxon>
        <taxon>Metazoa</taxon>
        <taxon>Chordata</taxon>
        <taxon>Craniata</taxon>
        <taxon>Vertebrata</taxon>
        <taxon>Euteleostomi</taxon>
        <taxon>Actinopterygii</taxon>
        <taxon>Neopterygii</taxon>
        <taxon>Teleostei</taxon>
        <taxon>Neoteleostei</taxon>
        <taxon>Acanthomorphata</taxon>
        <taxon>Gobiaria</taxon>
        <taxon>Gobiiformes</taxon>
        <taxon>Gobioidei</taxon>
        <taxon>Gobiidae</taxon>
        <taxon>Benthophilinae</taxon>
        <taxon>Neogobiini</taxon>
        <taxon>Neogobius</taxon>
    </lineage>
</organism>
<dbReference type="FunFam" id="1.10.510.10:FF:000008">
    <property type="entry name" value="Non-specific serine/threonine protein kinase"/>
    <property type="match status" value="1"/>
</dbReference>
<dbReference type="Gene3D" id="3.30.200.20">
    <property type="entry name" value="Phosphorylase Kinase, domain 1"/>
    <property type="match status" value="1"/>
</dbReference>
<evidence type="ECO:0000256" key="2">
    <source>
        <dbReference type="ARBA" id="ARBA00022553"/>
    </source>
</evidence>
<keyword evidence="13" id="KW-1185">Reference proteome</keyword>
<protein>
    <submittedName>
        <fullName evidence="12">Ribosomal protein S6 kinase B2</fullName>
    </submittedName>
</protein>
<evidence type="ECO:0000313" key="13">
    <source>
        <dbReference type="Proteomes" id="UP000694523"/>
    </source>
</evidence>
<dbReference type="InterPro" id="IPR008271">
    <property type="entry name" value="Ser/Thr_kinase_AS"/>
</dbReference>
<keyword evidence="4 7" id="KW-0547">Nucleotide-binding</keyword>
<evidence type="ECO:0000256" key="4">
    <source>
        <dbReference type="ARBA" id="ARBA00022741"/>
    </source>
</evidence>
<dbReference type="SMART" id="SM00133">
    <property type="entry name" value="S_TK_X"/>
    <property type="match status" value="1"/>
</dbReference>
<evidence type="ECO:0000256" key="9">
    <source>
        <dbReference type="SAM" id="MobiDB-lite"/>
    </source>
</evidence>
<keyword evidence="2" id="KW-0597">Phosphoprotein</keyword>
<feature type="region of interest" description="Disordered" evidence="9">
    <location>
        <begin position="359"/>
        <end position="398"/>
    </location>
</feature>
<keyword evidence="3" id="KW-0808">Transferase</keyword>
<keyword evidence="6 7" id="KW-0067">ATP-binding</keyword>
<dbReference type="GO" id="GO:0004674">
    <property type="term" value="F:protein serine/threonine kinase activity"/>
    <property type="evidence" value="ECO:0007669"/>
    <property type="project" value="UniProtKB-KW"/>
</dbReference>
<dbReference type="InterPro" id="IPR017892">
    <property type="entry name" value="Pkinase_C"/>
</dbReference>
<dbReference type="Gene3D" id="1.10.510.10">
    <property type="entry name" value="Transferase(Phosphotransferase) domain 1"/>
    <property type="match status" value="1"/>
</dbReference>
<evidence type="ECO:0000256" key="1">
    <source>
        <dbReference type="ARBA" id="ARBA00022527"/>
    </source>
</evidence>
<evidence type="ECO:0000256" key="8">
    <source>
        <dbReference type="RuleBase" id="RU000304"/>
    </source>
</evidence>
<dbReference type="InterPro" id="IPR011009">
    <property type="entry name" value="Kinase-like_dom_sf"/>
</dbReference>
<evidence type="ECO:0000259" key="11">
    <source>
        <dbReference type="PROSITE" id="PS51285"/>
    </source>
</evidence>
<reference evidence="12" key="2">
    <citation type="submission" date="2025-09" db="UniProtKB">
        <authorList>
            <consortium name="Ensembl"/>
        </authorList>
    </citation>
    <scope>IDENTIFICATION</scope>
</reference>
<dbReference type="PROSITE" id="PS51285">
    <property type="entry name" value="AGC_KINASE_CTER"/>
    <property type="match status" value="1"/>
</dbReference>
<dbReference type="PROSITE" id="PS50011">
    <property type="entry name" value="PROTEIN_KINASE_DOM"/>
    <property type="match status" value="1"/>
</dbReference>
<dbReference type="PROSITE" id="PS00107">
    <property type="entry name" value="PROTEIN_KINASE_ATP"/>
    <property type="match status" value="1"/>
</dbReference>
<dbReference type="Proteomes" id="UP000694523">
    <property type="component" value="Unplaced"/>
</dbReference>
<dbReference type="PROSITE" id="PS00108">
    <property type="entry name" value="PROTEIN_KINASE_ST"/>
    <property type="match status" value="1"/>
</dbReference>
<dbReference type="Ensembl" id="ENSNMLT00000026231.1">
    <property type="protein sequence ID" value="ENSNMLP00000023445.1"/>
    <property type="gene ID" value="ENSNMLG00000015056.1"/>
</dbReference>
<keyword evidence="1 8" id="KW-0723">Serine/threonine-protein kinase</keyword>
<dbReference type="PANTHER" id="PTHR24351">
    <property type="entry name" value="RIBOSOMAL PROTEIN S6 KINASE"/>
    <property type="match status" value="1"/>
</dbReference>
<dbReference type="SUPFAM" id="SSF56112">
    <property type="entry name" value="Protein kinase-like (PK-like)"/>
    <property type="match status" value="1"/>
</dbReference>
<dbReference type="Pfam" id="PF00069">
    <property type="entry name" value="Pkinase"/>
    <property type="match status" value="1"/>
</dbReference>
<name>A0A8C6TQ17_9GOBI</name>
<sequence length="435" mass="49503">MLNIINNCVPSVQTEEVELTSETVNRDSERVGPDCFELLTVLGKGAYGKVFQVRKVQGAQTGKIFAMKVLKKAKIVCNAKDTAHTRAEREILETVRHPFIVDLLYAFQTGGKLYLILECLSGGELFMQLEKEGIFMEDTAIFYLGEITLALGHLHSNGIIYRDLKPENIMLSNQGHIKLTDFGLCKESIHDGSVTHTFCGTIEYMAPEILTRLGHNRAVDWWSLGALMYDMMTGSPPFTGENKKKTIDRILKCKLNLPPYLTIDARDLIKRYVNTKHPFFKHIQWDDLLNKRLEPPYKPQLHSEEDVSQFDTRFTRQTPVDSPDDTTLSHSAELAFAGFTYVAPSVLESLKEGFSFEPKARTMRRHNSSPGTPIRYKPCQSKPRPGTRSRKATGDEGEEPLGEVWFDILQEQRLEKWITNQVKIMPTITPDIRHK</sequence>
<evidence type="ECO:0000256" key="7">
    <source>
        <dbReference type="PROSITE-ProRule" id="PRU10141"/>
    </source>
</evidence>
<reference evidence="12" key="1">
    <citation type="submission" date="2025-08" db="UniProtKB">
        <authorList>
            <consortium name="Ensembl"/>
        </authorList>
    </citation>
    <scope>IDENTIFICATION</scope>
</reference>
<dbReference type="SMART" id="SM00220">
    <property type="entry name" value="S_TKc"/>
    <property type="match status" value="1"/>
</dbReference>
<evidence type="ECO:0000313" key="12">
    <source>
        <dbReference type="Ensembl" id="ENSNMLP00000023445.1"/>
    </source>
</evidence>
<evidence type="ECO:0000256" key="6">
    <source>
        <dbReference type="ARBA" id="ARBA00022840"/>
    </source>
</evidence>
<feature type="domain" description="Protein kinase" evidence="10">
    <location>
        <begin position="36"/>
        <end position="297"/>
    </location>
</feature>
<dbReference type="InterPro" id="IPR000961">
    <property type="entry name" value="AGC-kinase_C"/>
</dbReference>
<accession>A0A8C6TQ17</accession>
<feature type="domain" description="AGC-kinase C-terminal" evidence="11">
    <location>
        <begin position="281"/>
        <end position="351"/>
    </location>
</feature>
<dbReference type="CDD" id="cd05584">
    <property type="entry name" value="STKc_p70S6K"/>
    <property type="match status" value="1"/>
</dbReference>
<keyword evidence="5" id="KW-0418">Kinase</keyword>
<evidence type="ECO:0000259" key="10">
    <source>
        <dbReference type="PROSITE" id="PS50011"/>
    </source>
</evidence>
<evidence type="ECO:0000256" key="3">
    <source>
        <dbReference type="ARBA" id="ARBA00022679"/>
    </source>
</evidence>
<dbReference type="GO" id="GO:0005524">
    <property type="term" value="F:ATP binding"/>
    <property type="evidence" value="ECO:0007669"/>
    <property type="project" value="UniProtKB-UniRule"/>
</dbReference>
<proteinExistence type="inferred from homology"/>
<comment type="similarity">
    <text evidence="8">Belongs to the protein kinase superfamily.</text>
</comment>
<dbReference type="AlphaFoldDB" id="A0A8C6TQ17"/>
<dbReference type="InterPro" id="IPR017441">
    <property type="entry name" value="Protein_kinase_ATP_BS"/>
</dbReference>
<evidence type="ECO:0000256" key="5">
    <source>
        <dbReference type="ARBA" id="ARBA00022777"/>
    </source>
</evidence>